<evidence type="ECO:0000256" key="4">
    <source>
        <dbReference type="ARBA" id="ARBA00022801"/>
    </source>
</evidence>
<dbReference type="PANTHER" id="PTHR23044">
    <property type="entry name" value="3'-5' EXONUCLEASE ERI1-RELATED"/>
    <property type="match status" value="1"/>
</dbReference>
<dbReference type="FunFam" id="3.30.420.10:FF:000068">
    <property type="entry name" value="Exonuclease domain-containing protein 1"/>
    <property type="match status" value="1"/>
</dbReference>
<keyword evidence="1" id="KW-0540">Nuclease</keyword>
<evidence type="ECO:0000256" key="1">
    <source>
        <dbReference type="ARBA" id="ARBA00022722"/>
    </source>
</evidence>
<dbReference type="GO" id="GO:0003676">
    <property type="term" value="F:nucleic acid binding"/>
    <property type="evidence" value="ECO:0007669"/>
    <property type="project" value="InterPro"/>
</dbReference>
<dbReference type="InterPro" id="IPR012337">
    <property type="entry name" value="RNaseH-like_sf"/>
</dbReference>
<gene>
    <name evidence="9" type="ORF">IEQ34_006326</name>
</gene>
<reference evidence="9 10" key="1">
    <citation type="journal article" date="2021" name="Hortic Res">
        <title>Chromosome-scale assembly of the Dendrobium chrysotoxum genome enhances the understanding of orchid evolution.</title>
        <authorList>
            <person name="Zhang Y."/>
            <person name="Zhang G.Q."/>
            <person name="Zhang D."/>
            <person name="Liu X.D."/>
            <person name="Xu X.Y."/>
            <person name="Sun W.H."/>
            <person name="Yu X."/>
            <person name="Zhu X."/>
            <person name="Wang Z.W."/>
            <person name="Zhao X."/>
            <person name="Zhong W.Y."/>
            <person name="Chen H."/>
            <person name="Yin W.L."/>
            <person name="Huang T."/>
            <person name="Niu S.C."/>
            <person name="Liu Z.J."/>
        </authorList>
    </citation>
    <scope>NUCLEOTIDE SEQUENCE [LARGE SCALE GENOMIC DNA]</scope>
    <source>
        <strain evidence="9">Lindl</strain>
    </source>
</reference>
<feature type="domain" description="GRF-type" evidence="8">
    <location>
        <begin position="953"/>
        <end position="993"/>
    </location>
</feature>
<dbReference type="PROSITE" id="PS51999">
    <property type="entry name" value="ZF_GRF"/>
    <property type="match status" value="1"/>
</dbReference>
<dbReference type="SMART" id="SM00479">
    <property type="entry name" value="EXOIII"/>
    <property type="match status" value="3"/>
</dbReference>
<dbReference type="CDD" id="cd06133">
    <property type="entry name" value="ERI-1_3'hExo_like"/>
    <property type="match status" value="3"/>
</dbReference>
<dbReference type="InterPro" id="IPR047201">
    <property type="entry name" value="ERI-1_3'hExo-like"/>
</dbReference>
<dbReference type="InterPro" id="IPR010666">
    <property type="entry name" value="Znf_GRF"/>
</dbReference>
<dbReference type="SUPFAM" id="SSF53098">
    <property type="entry name" value="Ribonuclease H-like"/>
    <property type="match status" value="3"/>
</dbReference>
<comment type="caution">
    <text evidence="9">The sequence shown here is derived from an EMBL/GenBank/DDBJ whole genome shotgun (WGS) entry which is preliminary data.</text>
</comment>
<evidence type="ECO:0000256" key="2">
    <source>
        <dbReference type="ARBA" id="ARBA00022723"/>
    </source>
</evidence>
<sequence>MMRQSFCDDVRKLQQSKVSDFDNHSYPSRHEYAYPVENGFQFMPFYMISDQVYNHEFQLQEFQYFVVMDFEATCDKVMQPNPHEIIEFPSVIVNSLTGQIEDCFQTYVRPTHHPLLTDFCKELTGIQQAQVDCGVSLSKALFMHDKWLSERGVKYTSFTIVTWTDWDCRIMLESECRLKGIYKPPYFDRWINLKVPFHEIFGRVRCNLKEAVKLAGLTWQGRAHCGLDDARNTAQLLIHLMGRGFRFSTTSLMELPQTHFNCRVSSVKQLEKGKEKTTTCNSMECPQTCLDSKVNFLNKFKKQKEKAITVLDVQSLNKLIKPENKYCLCGLQSNKCLVHKPVPKQSKVYNDEFQLQEFQYFVVMNFKATCDKVMLPNPQEIIEFPSVIVNSLTGQIEDCFQMYVRPTHHPLLTDFCKELTGIQQTQVDGGVSLSKALFMHNKWLMERGVKHTSFTIVTWTDWDCRTMLKSECRLKGIYKPPYFNRCINLKVPFHEIFGSVRCNLKEAVKLAGLTWEGRAHCGLDDARNTAQLLIHLMRRGFQFSTTRSMELPQTHSNCRVSSMNLLEKQKEKTVLGNLMECPQTCLDSRVNYLNQFEKQKEKGVAVTEVRSLNKLINVENKYCLCGVKINKCVVRKPEPKQSKVSNFDNHSYPSRHEYANPIENGFQFMSFHMVSDQVYNEEFQLQEFQYFIVMDFEATCDKVMQLNHQEIIEFSSVIVNSLTGQIEDCFQTYVRPTHHLLLTDFCKELTGIQKIQVDGGVSLSNALFMHDRWLKERGVEHTSFAIVTWTDWDCRTMLEFECRLKGIYKPPYFDRWINLKIPFHEIFGRVHCNLKEAVKLAGLTWEGRAHYGLDDARNTAQLLIHLMRRGFRFSTTSSMELPQTHSNCRVSSMNQLEKLKEKTVTSNSMECPRTWLDSKVNYLNQFEKQKEKAAAIMEVQSLKSPIKAENKYCLCGVKSNKCVVHKPWPKQGKLFFSCGNWTASRQGICDYFK</sequence>
<keyword evidence="2" id="KW-0479">Metal-binding</keyword>
<keyword evidence="4" id="KW-0378">Hydrolase</keyword>
<dbReference type="Gene3D" id="3.30.420.10">
    <property type="entry name" value="Ribonuclease H-like superfamily/Ribonuclease H"/>
    <property type="match status" value="3"/>
</dbReference>
<evidence type="ECO:0000256" key="6">
    <source>
        <dbReference type="ARBA" id="ARBA00022839"/>
    </source>
</evidence>
<proteinExistence type="predicted"/>
<evidence type="ECO:0000256" key="3">
    <source>
        <dbReference type="ARBA" id="ARBA00022771"/>
    </source>
</evidence>
<dbReference type="InterPro" id="IPR051274">
    <property type="entry name" value="3-5_Exoribonuclease"/>
</dbReference>
<dbReference type="GO" id="GO:0008270">
    <property type="term" value="F:zinc ion binding"/>
    <property type="evidence" value="ECO:0007669"/>
    <property type="project" value="UniProtKB-KW"/>
</dbReference>
<evidence type="ECO:0000259" key="8">
    <source>
        <dbReference type="PROSITE" id="PS51999"/>
    </source>
</evidence>
<evidence type="ECO:0000313" key="9">
    <source>
        <dbReference type="EMBL" id="KAH0466223.1"/>
    </source>
</evidence>
<dbReference type="AlphaFoldDB" id="A0AAV7HF66"/>
<dbReference type="PANTHER" id="PTHR23044:SF61">
    <property type="entry name" value="3'-5' EXORIBONUCLEASE 1-RELATED"/>
    <property type="match status" value="1"/>
</dbReference>
<dbReference type="InterPro" id="IPR036397">
    <property type="entry name" value="RNaseH_sf"/>
</dbReference>
<accession>A0AAV7HF66</accession>
<keyword evidence="5" id="KW-0862">Zinc</keyword>
<dbReference type="EMBL" id="JAGFBR010000006">
    <property type="protein sequence ID" value="KAH0466223.1"/>
    <property type="molecule type" value="Genomic_DNA"/>
</dbReference>
<evidence type="ECO:0000256" key="5">
    <source>
        <dbReference type="ARBA" id="ARBA00022833"/>
    </source>
</evidence>
<evidence type="ECO:0000313" key="10">
    <source>
        <dbReference type="Proteomes" id="UP000775213"/>
    </source>
</evidence>
<name>A0AAV7HF66_DENCH</name>
<keyword evidence="3 7" id="KW-0863">Zinc-finger</keyword>
<dbReference type="InterPro" id="IPR013520">
    <property type="entry name" value="Ribonucl_H"/>
</dbReference>
<keyword evidence="6" id="KW-0269">Exonuclease</keyword>
<organism evidence="9 10">
    <name type="scientific">Dendrobium chrysotoxum</name>
    <name type="common">Orchid</name>
    <dbReference type="NCBI Taxonomy" id="161865"/>
    <lineage>
        <taxon>Eukaryota</taxon>
        <taxon>Viridiplantae</taxon>
        <taxon>Streptophyta</taxon>
        <taxon>Embryophyta</taxon>
        <taxon>Tracheophyta</taxon>
        <taxon>Spermatophyta</taxon>
        <taxon>Magnoliopsida</taxon>
        <taxon>Liliopsida</taxon>
        <taxon>Asparagales</taxon>
        <taxon>Orchidaceae</taxon>
        <taxon>Epidendroideae</taxon>
        <taxon>Malaxideae</taxon>
        <taxon>Dendrobiinae</taxon>
        <taxon>Dendrobium</taxon>
    </lineage>
</organism>
<dbReference type="Proteomes" id="UP000775213">
    <property type="component" value="Unassembled WGS sequence"/>
</dbReference>
<dbReference type="GO" id="GO:0000175">
    <property type="term" value="F:3'-5'-RNA exonuclease activity"/>
    <property type="evidence" value="ECO:0007669"/>
    <property type="project" value="InterPro"/>
</dbReference>
<keyword evidence="10" id="KW-1185">Reference proteome</keyword>
<protein>
    <recommendedName>
        <fullName evidence="8">GRF-type domain-containing protein</fullName>
    </recommendedName>
</protein>
<dbReference type="Pfam" id="PF00929">
    <property type="entry name" value="RNase_T"/>
    <property type="match status" value="3"/>
</dbReference>
<evidence type="ECO:0000256" key="7">
    <source>
        <dbReference type="PROSITE-ProRule" id="PRU01343"/>
    </source>
</evidence>